<reference evidence="2 3" key="1">
    <citation type="submission" date="2021-06" db="EMBL/GenBank/DDBJ databases">
        <authorList>
            <person name="Palmer J.M."/>
        </authorList>
    </citation>
    <scope>NUCLEOTIDE SEQUENCE [LARGE SCALE GENOMIC DNA]</scope>
    <source>
        <strain evidence="2 3">XC_2019</strain>
        <tissue evidence="2">Muscle</tissue>
    </source>
</reference>
<comment type="caution">
    <text evidence="2">The sequence shown here is derived from an EMBL/GenBank/DDBJ whole genome shotgun (WGS) entry which is preliminary data.</text>
</comment>
<dbReference type="Gene3D" id="3.80.10.10">
    <property type="entry name" value="Ribonuclease Inhibitor"/>
    <property type="match status" value="1"/>
</dbReference>
<dbReference type="Pfam" id="PF16920">
    <property type="entry name" value="LRRCT_2"/>
    <property type="match status" value="1"/>
</dbReference>
<dbReference type="InterPro" id="IPR031635">
    <property type="entry name" value="NTRK_LRRCT"/>
</dbReference>
<gene>
    <name evidence="2" type="ORF">XENOCAPTIV_005284</name>
</gene>
<evidence type="ECO:0000313" key="2">
    <source>
        <dbReference type="EMBL" id="MEQ2200948.1"/>
    </source>
</evidence>
<dbReference type="Proteomes" id="UP001434883">
    <property type="component" value="Unassembled WGS sequence"/>
</dbReference>
<protein>
    <recommendedName>
        <fullName evidence="1">Growth factor receptor NTRK leucine rich repeat C-terminal domain-containing protein</fullName>
    </recommendedName>
</protein>
<evidence type="ECO:0000313" key="3">
    <source>
        <dbReference type="Proteomes" id="UP001434883"/>
    </source>
</evidence>
<name>A0ABV0QZL9_9TELE</name>
<proteinExistence type="predicted"/>
<keyword evidence="3" id="KW-1185">Reference proteome</keyword>
<accession>A0ABV0QZL9</accession>
<sequence length="138" mass="16155">MCACVFNRTITRSSLDTLHPRVFSKNPNLRYINLSKNPMLKTLSWQVFEHLQHIELHMEEVVFSCGCEIRWLQLWQQRGKAGLSSQQLTCSTGDTEIRLLDMNVTNCGTNRHFRELLENRIKSNKVYLMQLYAPNPLD</sequence>
<dbReference type="SUPFAM" id="SSF52058">
    <property type="entry name" value="L domain-like"/>
    <property type="match status" value="1"/>
</dbReference>
<evidence type="ECO:0000259" key="1">
    <source>
        <dbReference type="Pfam" id="PF16920"/>
    </source>
</evidence>
<dbReference type="InterPro" id="IPR001611">
    <property type="entry name" value="Leu-rich_rpt"/>
</dbReference>
<dbReference type="InterPro" id="IPR032675">
    <property type="entry name" value="LRR_dom_sf"/>
</dbReference>
<dbReference type="Pfam" id="PF13855">
    <property type="entry name" value="LRR_8"/>
    <property type="match status" value="1"/>
</dbReference>
<feature type="domain" description="Growth factor receptor NTRK leucine rich repeat C-terminal" evidence="1">
    <location>
        <begin position="65"/>
        <end position="108"/>
    </location>
</feature>
<organism evidence="2 3">
    <name type="scientific">Xenoophorus captivus</name>
    <dbReference type="NCBI Taxonomy" id="1517983"/>
    <lineage>
        <taxon>Eukaryota</taxon>
        <taxon>Metazoa</taxon>
        <taxon>Chordata</taxon>
        <taxon>Craniata</taxon>
        <taxon>Vertebrata</taxon>
        <taxon>Euteleostomi</taxon>
        <taxon>Actinopterygii</taxon>
        <taxon>Neopterygii</taxon>
        <taxon>Teleostei</taxon>
        <taxon>Neoteleostei</taxon>
        <taxon>Acanthomorphata</taxon>
        <taxon>Ovalentaria</taxon>
        <taxon>Atherinomorphae</taxon>
        <taxon>Cyprinodontiformes</taxon>
        <taxon>Goodeidae</taxon>
        <taxon>Xenoophorus</taxon>
    </lineage>
</organism>
<dbReference type="EMBL" id="JAHRIN010026780">
    <property type="protein sequence ID" value="MEQ2200948.1"/>
    <property type="molecule type" value="Genomic_DNA"/>
</dbReference>